<accession>D7MVJ9</accession>
<organism evidence="2">
    <name type="scientific">Arabidopsis lyrata subsp. lyrata</name>
    <name type="common">Lyre-leaved rock-cress</name>
    <dbReference type="NCBI Taxonomy" id="81972"/>
    <lineage>
        <taxon>Eukaryota</taxon>
        <taxon>Viridiplantae</taxon>
        <taxon>Streptophyta</taxon>
        <taxon>Embryophyta</taxon>
        <taxon>Tracheophyta</taxon>
        <taxon>Spermatophyta</taxon>
        <taxon>Magnoliopsida</taxon>
        <taxon>eudicotyledons</taxon>
        <taxon>Gunneridae</taxon>
        <taxon>Pentapetalae</taxon>
        <taxon>rosids</taxon>
        <taxon>malvids</taxon>
        <taxon>Brassicales</taxon>
        <taxon>Brassicaceae</taxon>
        <taxon>Camelineae</taxon>
        <taxon>Arabidopsis</taxon>
    </lineage>
</organism>
<keyword evidence="2" id="KW-1185">Reference proteome</keyword>
<sequence>MAFNVVQNVGGDVCGSPKNGIIDVDDSYGDIRLGGDEFPGKSTVDKCSTELLLRAVSEAEAAYKDRACGQQNTSADLPGPHATNAGSCGNVLTFEDPEFMKAIDEMEDGCLDKTRNSVNNKNYYSTNSCTKHGHVLRMSSLEDVDLREPHDRPPPTILLGKENIDTNIDPVDCHVKTWSVDKDRGQQSPIGVDMDRIDNVDLRVAQDRPHSTSLLGCDTIDNNIGPVSGRGKTRSADIDHTLQTNIVAETLSIVGDTNNPPDDRHETLDR</sequence>
<evidence type="ECO:0000313" key="2">
    <source>
        <dbReference type="Proteomes" id="UP000008694"/>
    </source>
</evidence>
<proteinExistence type="predicted"/>
<protein>
    <submittedName>
        <fullName evidence="1">Predicted protein</fullName>
    </submittedName>
</protein>
<dbReference type="Proteomes" id="UP000008694">
    <property type="component" value="Unassembled WGS sequence"/>
</dbReference>
<evidence type="ECO:0000313" key="1">
    <source>
        <dbReference type="EMBL" id="EFH39550.1"/>
    </source>
</evidence>
<dbReference type="HOGENOM" id="CLU_1031867_0_0_1"/>
<name>D7MVJ9_ARALL</name>
<reference evidence="2" key="1">
    <citation type="journal article" date="2011" name="Nat. Genet.">
        <title>The Arabidopsis lyrata genome sequence and the basis of rapid genome size change.</title>
        <authorList>
            <person name="Hu T.T."/>
            <person name="Pattyn P."/>
            <person name="Bakker E.G."/>
            <person name="Cao J."/>
            <person name="Cheng J.-F."/>
            <person name="Clark R.M."/>
            <person name="Fahlgren N."/>
            <person name="Fawcett J.A."/>
            <person name="Grimwood J."/>
            <person name="Gundlach H."/>
            <person name="Haberer G."/>
            <person name="Hollister J.D."/>
            <person name="Ossowski S."/>
            <person name="Ottilar R.P."/>
            <person name="Salamov A.A."/>
            <person name="Schneeberger K."/>
            <person name="Spannagl M."/>
            <person name="Wang X."/>
            <person name="Yang L."/>
            <person name="Nasrallah M.E."/>
            <person name="Bergelson J."/>
            <person name="Carrington J.C."/>
            <person name="Gaut B.S."/>
            <person name="Schmutz J."/>
            <person name="Mayer K.F.X."/>
            <person name="Van de Peer Y."/>
            <person name="Grigoriev I.V."/>
            <person name="Nordborg M."/>
            <person name="Weigel D."/>
            <person name="Guo Y.-L."/>
        </authorList>
    </citation>
    <scope>NUCLEOTIDE SEQUENCE [LARGE SCALE GENOMIC DNA]</scope>
    <source>
        <strain evidence="2">cv. MN47</strain>
    </source>
</reference>
<gene>
    <name evidence="1" type="ORF">ARALYDRAFT_683119</name>
</gene>
<dbReference type="AlphaFoldDB" id="D7MVJ9"/>
<dbReference type="EMBL" id="GL348721">
    <property type="protein sequence ID" value="EFH39550.1"/>
    <property type="molecule type" value="Genomic_DNA"/>
</dbReference>
<dbReference type="Gramene" id="Al_scaffold_0009_157">
    <property type="protein sequence ID" value="Al_scaffold_0009_157"/>
    <property type="gene ID" value="Al_scaffold_0009_157"/>
</dbReference>